<dbReference type="InterPro" id="IPR011990">
    <property type="entry name" value="TPR-like_helical_dom_sf"/>
</dbReference>
<evidence type="ECO:0000313" key="11">
    <source>
        <dbReference type="EMBL" id="KAA0161551.1"/>
    </source>
</evidence>
<dbReference type="InterPro" id="IPR016341">
    <property type="entry name" value="Clathrin_heavy_chain"/>
</dbReference>
<dbReference type="OMA" id="HCYDLLH"/>
<evidence type="ECO:0000313" key="15">
    <source>
        <dbReference type="Proteomes" id="UP000324907"/>
    </source>
</evidence>
<comment type="caution">
    <text evidence="10">The sequence shown here is derived from an EMBL/GenBank/DDBJ whole genome shotgun (WGS) entry which is preliminary data.</text>
</comment>
<keyword evidence="2" id="KW-0677">Repeat</keyword>
<organism evidence="10 16">
    <name type="scientific">Cafeteria roenbergensis</name>
    <name type="common">Marine flagellate</name>
    <dbReference type="NCBI Taxonomy" id="33653"/>
    <lineage>
        <taxon>Eukaryota</taxon>
        <taxon>Sar</taxon>
        <taxon>Stramenopiles</taxon>
        <taxon>Bigyra</taxon>
        <taxon>Opalozoa</taxon>
        <taxon>Bicosoecida</taxon>
        <taxon>Cafeteriaceae</taxon>
        <taxon>Cafeteria</taxon>
    </lineage>
</organism>
<keyword evidence="3 6" id="KW-0472">Membrane</keyword>
<feature type="repeat" description="CHCR" evidence="7">
    <location>
        <begin position="863"/>
        <end position="1004"/>
    </location>
</feature>
<dbReference type="InterPro" id="IPR016025">
    <property type="entry name" value="Clathrin_H-chain_N"/>
</dbReference>
<evidence type="ECO:0000313" key="16">
    <source>
        <dbReference type="Proteomes" id="UP000325113"/>
    </source>
</evidence>
<dbReference type="PANTHER" id="PTHR10292:SF1">
    <property type="entry name" value="CLATHRIN HEAVY CHAIN"/>
    <property type="match status" value="1"/>
</dbReference>
<dbReference type="Proteomes" id="UP000325113">
    <property type="component" value="Unassembled WGS sequence"/>
</dbReference>
<dbReference type="InterPro" id="IPR000547">
    <property type="entry name" value="Clathrin_H-chain/VPS_repeat"/>
</dbReference>
<dbReference type="EMBL" id="VLTN01000053">
    <property type="protein sequence ID" value="KAA0148468.1"/>
    <property type="molecule type" value="Genomic_DNA"/>
</dbReference>
<dbReference type="FunFam" id="1.25.40.10:FF:000001">
    <property type="entry name" value="Clathrin heavy chain"/>
    <property type="match status" value="1"/>
</dbReference>
<dbReference type="EMBL" id="VLTL01000093">
    <property type="protein sequence ID" value="KAA0161551.1"/>
    <property type="molecule type" value="Genomic_DNA"/>
</dbReference>
<evidence type="ECO:0000313" key="9">
    <source>
        <dbReference type="EMBL" id="KAA0148468.1"/>
    </source>
</evidence>
<feature type="domain" description="Clathrin heavy chain linker core motif" evidence="8">
    <location>
        <begin position="345"/>
        <end position="366"/>
    </location>
</feature>
<dbReference type="FunFam" id="1.25.40.10:FF:000002">
    <property type="entry name" value="Clathrin heavy chain"/>
    <property type="match status" value="1"/>
</dbReference>
<evidence type="ECO:0000256" key="7">
    <source>
        <dbReference type="PROSITE-ProRule" id="PRU01006"/>
    </source>
</evidence>
<comment type="function">
    <text evidence="6">Clathrin is the major protein of the polyhedral coat of coated pits and vesicles.</text>
</comment>
<evidence type="ECO:0000313" key="14">
    <source>
        <dbReference type="Proteomes" id="UP000323011"/>
    </source>
</evidence>
<dbReference type="PIRSF" id="PIRSF002290">
    <property type="entry name" value="Clathrin_H_chain"/>
    <property type="match status" value="1"/>
</dbReference>
<dbReference type="Gene3D" id="2.130.10.110">
    <property type="entry name" value="Clathrin heavy-chain terminal domain"/>
    <property type="match status" value="1"/>
</dbReference>
<dbReference type="Proteomes" id="UP000322899">
    <property type="component" value="Unassembled WGS sequence"/>
</dbReference>
<evidence type="ECO:0000256" key="2">
    <source>
        <dbReference type="ARBA" id="ARBA00022737"/>
    </source>
</evidence>
<dbReference type="GO" id="GO:0005198">
    <property type="term" value="F:structural molecule activity"/>
    <property type="evidence" value="ECO:0007669"/>
    <property type="project" value="InterPro"/>
</dbReference>
<dbReference type="GO" id="GO:0030132">
    <property type="term" value="C:clathrin coat of coated pit"/>
    <property type="evidence" value="ECO:0007669"/>
    <property type="project" value="InterPro"/>
</dbReference>
<dbReference type="InterPro" id="IPR055358">
    <property type="entry name" value="CHCR"/>
</dbReference>
<dbReference type="Pfam" id="PF00637">
    <property type="entry name" value="Clathrin"/>
    <property type="match status" value="7"/>
</dbReference>
<dbReference type="EMBL" id="VLTO01000011">
    <property type="protein sequence ID" value="KAA0175868.1"/>
    <property type="molecule type" value="Genomic_DNA"/>
</dbReference>
<evidence type="ECO:0000313" key="13">
    <source>
        <dbReference type="Proteomes" id="UP000322899"/>
    </source>
</evidence>
<dbReference type="PROSITE" id="PS50236">
    <property type="entry name" value="CHCR"/>
    <property type="match status" value="7"/>
</dbReference>
<evidence type="ECO:0000256" key="5">
    <source>
        <dbReference type="ARBA" id="ARBA00023329"/>
    </source>
</evidence>
<dbReference type="Gene3D" id="1.25.40.730">
    <property type="match status" value="1"/>
</dbReference>
<evidence type="ECO:0000256" key="4">
    <source>
        <dbReference type="ARBA" id="ARBA00023176"/>
    </source>
</evidence>
<feature type="repeat" description="CHCR" evidence="7">
    <location>
        <begin position="1011"/>
        <end position="1166"/>
    </location>
</feature>
<protein>
    <recommendedName>
        <fullName evidence="6">Clathrin heavy chain</fullName>
    </recommendedName>
</protein>
<accession>A0A5A8C9X3</accession>
<dbReference type="Proteomes" id="UP000323011">
    <property type="component" value="Unassembled WGS sequence"/>
</dbReference>
<keyword evidence="5 6" id="KW-0968">Cytoplasmic vesicle</keyword>
<dbReference type="InterPro" id="IPR015348">
    <property type="entry name" value="Clathrin_H-chain_linker_core"/>
</dbReference>
<name>A0A5A8C9X3_CAFRO</name>
<dbReference type="GO" id="GO:0006898">
    <property type="term" value="P:receptor-mediated endocytosis"/>
    <property type="evidence" value="ECO:0007669"/>
    <property type="project" value="TreeGrafter"/>
</dbReference>
<gene>
    <name evidence="12" type="ORF">FNF27_02589</name>
    <name evidence="11" type="ORF">FNF28_05008</name>
    <name evidence="9" type="ORF">FNF29_06685</name>
    <name evidence="10" type="ORF">FNF31_07119</name>
</gene>
<sequence>MAAAAAPLNVRQVFNLPSLGIAASAISIRSTTMVSEKGICVREPKPDGSGSIAIVDPATGRITTRKPLNADAAVLSPDGKCIAVRAKNAMQVFNLEISKKVKSHKMAESEAIQYWTWINNTTLGVVTTASVYHWSIEGAADPAKRFDRHESLAGTQIINYNVSADSNWMMVVGVKKPAGPGQPPQGCMQLYSAERGGSQAISAHAGTFCTARLEGRTESSMLCVFVEHKPAAGEKPGVRVIEVGRTGGAPHRIGPFALPLPAGDAAAATDFAVAVDVSKKHELVYVTTKLGYQYLFDLHTGGVIYRTRVAESPVFTTACHEGTGGVIALTAATGQVMLSTLNAEALVPYIRTTLRNQSLALKLASRLGLAGADDVYKEEFDKLVAAGNVEGAAEMAATSPGTVLRNAETIAMFQRMPSTGGQPPVMKYFSTVMKRGRLNRIESVEIAKPAMAQGRATLIEKWLDEDKLECSAELGDLVQSYDPKLALRVFQASGDSHEQVISCFASSGEYDKIVPYAREHHFEPNYTFLLQNLVHRNPKAAQELAGQLVKNPGGPLLQIDAIVDIFMQFHRLQECTSFLLDALSEDRKEQGYLQTRLLEMNLVGGAPQVVDAILSTDSLHHFDAHHIATLCERSSLYKRAMELFKDVADVKRCMRYVAAQPANHDYLVKFFGNLAPEDGLSCLNELLQAKQNESLVVTIATTYSEEMDAEELIKMFEAHKSVNGLFFFLGAIVNTSKNPAVHFKYIQAAARLNKLAEVERVCRDSTVYDPEEVRDFLIDAKLDDPRGLIQVCDRFGFIEDLTRYLYKQKLNRFIEVYVQRVSPKGCPRVVGALLDLDADESFIKSIIGMVPTASGPLPPPTEGVEEPNVCKIGELVEEVEKRNRLRMLQTWLEQKVTEGNTDPFLHNSIGKIYVTINKDPQAFLKENRFYDPVVLGKFCEKLDPYFAFLAYKRAGGECDEQLLEVTSANGLFKDQARYLVEKRDTELWARVLSDDNDKRDELIEQVTGTALPETKDPDMVSVTVKAFMEAELPEHLIGLLEKLVLHNTNSDFSSNANLQNLLILTAIRCTHSETSKPERAMEYIRRLDGYDGPKIAAIALKPEYQLFEEAFTIYKKFEMHVEAADVLLDHIESLDRAMEYAERVDVKEVWSHVGARQLDALMVKEAVDSYVRASDSSNYLQVIEASSTQGAWEDLVRFLTMARKEIKDRVVDTELVYALAQANRLADMEVLVTGPNVAEIQVVGDRCYDQGLFEAARVLFASISNNAMLALALVQLSRFREAVDSAKKANSIRTWKEVNVACVRAKEFRLAQQCGLHIIQSPDHLEELILHYESHGHSEEIIKLLETGIGNEEAHQGVFTELAVLYSKYRPEKLMEHISIFKSRLNFSRVLRACEAGRHWAEATFLYIEDGDRDSAVTTMIEHSPTAFSHERFLEVVTEVRNTELYYRAIEFYLAEHHTELNKLLQVLTPKLDHSRVVHVLKKKADDAGLRLALPYLRDVQKNDITAINDAVHDILIDEEDYEGLQQSIDDYERFDAPELARRLERHDLLEFRRIAACLYKRLKRFEQSIELSKEDSMFKDAIDTAAASGSRDLAEGLLRWFVESKSDSEAFTACLYTCSGLVRPDVALEVAWRFRIMDSAMPFIIQTVRDFQTRLDAIDERTKPVEKDDSAAVDPAMGMGMGGHAGQAMLLANFAANPDQHAGYGGAAAPGYAPGMPGYGGHPGGMPGHPGAAYGGYGAPQQPVDVYTMGGAS</sequence>
<dbReference type="GO" id="GO:0071439">
    <property type="term" value="C:clathrin complex"/>
    <property type="evidence" value="ECO:0007669"/>
    <property type="project" value="InterPro"/>
</dbReference>
<reference evidence="13 14" key="1">
    <citation type="submission" date="2019-07" db="EMBL/GenBank/DDBJ databases">
        <title>Genomes of Cafeteria roenbergensis.</title>
        <authorList>
            <person name="Fischer M.G."/>
            <person name="Hackl T."/>
            <person name="Roman M."/>
        </authorList>
    </citation>
    <scope>NUCLEOTIDE SEQUENCE [LARGE SCALE GENOMIC DNA]</scope>
    <source>
        <strain evidence="9 14">BVI</strain>
        <strain evidence="10 16">Cflag</strain>
        <strain evidence="12 13">E4-10P</strain>
        <strain evidence="11 15">RCC970-E3</strain>
    </source>
</reference>
<dbReference type="SUPFAM" id="SSF50989">
    <property type="entry name" value="Clathrin heavy-chain terminal domain"/>
    <property type="match status" value="1"/>
</dbReference>
<proteinExistence type="inferred from homology"/>
<comment type="similarity">
    <text evidence="1 6">Belongs to the clathrin heavy chain family.</text>
</comment>
<comment type="subcellular location">
    <subcellularLocation>
        <location evidence="6">Cytoplasmic vesicle membrane</location>
        <topology evidence="6">Peripheral membrane protein</topology>
        <orientation evidence="6">Cytoplasmic side</orientation>
    </subcellularLocation>
    <subcellularLocation>
        <location evidence="6">Membrane</location>
        <location evidence="6">Coated pit</location>
        <topology evidence="6">Peripheral membrane protein</topology>
        <orientation evidence="6">Cytoplasmic side</orientation>
    </subcellularLocation>
</comment>
<dbReference type="Pfam" id="PF09268">
    <property type="entry name" value="Clathrin-link"/>
    <property type="match status" value="1"/>
</dbReference>
<dbReference type="EMBL" id="VLTM01000129">
    <property type="protein sequence ID" value="KAA0149912.1"/>
    <property type="molecule type" value="Genomic_DNA"/>
</dbReference>
<keyword evidence="4 6" id="KW-0168">Coated pit</keyword>
<feature type="repeat" description="CHCR" evidence="7">
    <location>
        <begin position="700"/>
        <end position="842"/>
    </location>
</feature>
<keyword evidence="14" id="KW-1185">Reference proteome</keyword>
<feature type="repeat" description="CHCR" evidence="7">
    <location>
        <begin position="1465"/>
        <end position="1611"/>
    </location>
</feature>
<dbReference type="GO" id="GO:0030130">
    <property type="term" value="C:clathrin coat of trans-Golgi network vesicle"/>
    <property type="evidence" value="ECO:0007669"/>
    <property type="project" value="InterPro"/>
</dbReference>
<dbReference type="SMART" id="SM00299">
    <property type="entry name" value="CLH"/>
    <property type="match status" value="7"/>
</dbReference>
<evidence type="ECO:0000313" key="12">
    <source>
        <dbReference type="EMBL" id="KAA0175868.1"/>
    </source>
</evidence>
<dbReference type="Gene3D" id="1.25.40.10">
    <property type="entry name" value="Tetratricopeptide repeat domain"/>
    <property type="match status" value="3"/>
</dbReference>
<evidence type="ECO:0000259" key="8">
    <source>
        <dbReference type="Pfam" id="PF09268"/>
    </source>
</evidence>
<evidence type="ECO:0000256" key="3">
    <source>
        <dbReference type="ARBA" id="ARBA00023136"/>
    </source>
</evidence>
<feature type="repeat" description="CHCR" evidence="7">
    <location>
        <begin position="1170"/>
        <end position="1311"/>
    </location>
</feature>
<dbReference type="GO" id="GO:0032051">
    <property type="term" value="F:clathrin light chain binding"/>
    <property type="evidence" value="ECO:0007669"/>
    <property type="project" value="InterPro"/>
</dbReference>
<evidence type="ECO:0000313" key="10">
    <source>
        <dbReference type="EMBL" id="KAA0149912.1"/>
    </source>
</evidence>
<dbReference type="GO" id="GO:0006886">
    <property type="term" value="P:intracellular protein transport"/>
    <property type="evidence" value="ECO:0007669"/>
    <property type="project" value="UniProtKB-UniRule"/>
</dbReference>
<dbReference type="SUPFAM" id="SSF48371">
    <property type="entry name" value="ARM repeat"/>
    <property type="match status" value="5"/>
</dbReference>
<dbReference type="Proteomes" id="UP000324907">
    <property type="component" value="Unassembled WGS sequence"/>
</dbReference>
<feature type="repeat" description="CHCR" evidence="7">
    <location>
        <begin position="1316"/>
        <end position="1462"/>
    </location>
</feature>
<evidence type="ECO:0000256" key="1">
    <source>
        <dbReference type="ARBA" id="ARBA00009535"/>
    </source>
</evidence>
<dbReference type="Pfam" id="PF13838">
    <property type="entry name" value="Clathrin_H_link"/>
    <property type="match status" value="1"/>
</dbReference>
<dbReference type="OrthoDB" id="2113814at2759"/>
<feature type="repeat" description="CHCR" evidence="7">
    <location>
        <begin position="550"/>
        <end position="696"/>
    </location>
</feature>
<evidence type="ECO:0000256" key="6">
    <source>
        <dbReference type="PIRNR" id="PIRNR002290"/>
    </source>
</evidence>
<dbReference type="InterPro" id="IPR016024">
    <property type="entry name" value="ARM-type_fold"/>
</dbReference>
<dbReference type="PANTHER" id="PTHR10292">
    <property type="entry name" value="CLATHRIN HEAVY CHAIN RELATED"/>
    <property type="match status" value="1"/>
</dbReference>